<dbReference type="Proteomes" id="UP000790347">
    <property type="component" value="Unassembled WGS sequence"/>
</dbReference>
<reference evidence="1" key="2">
    <citation type="journal article" date="2022" name="Res Sq">
        <title>Comparative Genomics Reveals Insights into the Divergent Evolution of Astigmatic Mites and Household Pest Adaptations.</title>
        <authorList>
            <person name="Xiong Q."/>
            <person name="Wan A.T.-Y."/>
            <person name="Liu X.-Y."/>
            <person name="Fung C.S.-H."/>
            <person name="Xiao X."/>
            <person name="Malainual N."/>
            <person name="Hou J."/>
            <person name="Wang L."/>
            <person name="Wang M."/>
            <person name="Yang K."/>
            <person name="Cui Y."/>
            <person name="Leung E."/>
            <person name="Nong W."/>
            <person name="Shin S.-K."/>
            <person name="Au S."/>
            <person name="Jeong K.Y."/>
            <person name="Chew F.T."/>
            <person name="Hui J."/>
            <person name="Leung T.F."/>
            <person name="Tungtrongchitr A."/>
            <person name="Zhong N."/>
            <person name="Liu Z."/>
            <person name="Tsui S."/>
        </authorList>
    </citation>
    <scope>NUCLEOTIDE SEQUENCE</scope>
    <source>
        <strain evidence="1">Derf</strain>
        <tissue evidence="1">Whole organism</tissue>
    </source>
</reference>
<evidence type="ECO:0000313" key="1">
    <source>
        <dbReference type="EMBL" id="KAH9494346.1"/>
    </source>
</evidence>
<accession>A0A922HKG2</accession>
<dbReference type="EMBL" id="ASGP02000008">
    <property type="protein sequence ID" value="KAH9494346.1"/>
    <property type="molecule type" value="Genomic_DNA"/>
</dbReference>
<gene>
    <name evidence="1" type="ORF">DERF_015037</name>
</gene>
<evidence type="ECO:0000313" key="2">
    <source>
        <dbReference type="Proteomes" id="UP000790347"/>
    </source>
</evidence>
<name>A0A922HKG2_DERFA</name>
<proteinExistence type="predicted"/>
<protein>
    <submittedName>
        <fullName evidence="1">Uncharacterized protein</fullName>
    </submittedName>
</protein>
<organism evidence="1 2">
    <name type="scientific">Dermatophagoides farinae</name>
    <name type="common">American house dust mite</name>
    <dbReference type="NCBI Taxonomy" id="6954"/>
    <lineage>
        <taxon>Eukaryota</taxon>
        <taxon>Metazoa</taxon>
        <taxon>Ecdysozoa</taxon>
        <taxon>Arthropoda</taxon>
        <taxon>Chelicerata</taxon>
        <taxon>Arachnida</taxon>
        <taxon>Acari</taxon>
        <taxon>Acariformes</taxon>
        <taxon>Sarcoptiformes</taxon>
        <taxon>Astigmata</taxon>
        <taxon>Psoroptidia</taxon>
        <taxon>Analgoidea</taxon>
        <taxon>Pyroglyphidae</taxon>
        <taxon>Dermatophagoidinae</taxon>
        <taxon>Dermatophagoides</taxon>
    </lineage>
</organism>
<sequence>MTKFPFANIYVCFVPFVFVVKIDLRQVHGTKQTLTITQESRESTEFYHSKLSSPKIVTNHQAHHLRNVSFHLEIIEFNQIMI</sequence>
<dbReference type="AlphaFoldDB" id="A0A922HKG2"/>
<comment type="caution">
    <text evidence="1">The sequence shown here is derived from an EMBL/GenBank/DDBJ whole genome shotgun (WGS) entry which is preliminary data.</text>
</comment>
<keyword evidence="2" id="KW-1185">Reference proteome</keyword>
<reference evidence="1" key="1">
    <citation type="submission" date="2013-05" db="EMBL/GenBank/DDBJ databases">
        <authorList>
            <person name="Yim A.K.Y."/>
            <person name="Chan T.F."/>
            <person name="Ji K.M."/>
            <person name="Liu X.Y."/>
            <person name="Zhou J.W."/>
            <person name="Li R.Q."/>
            <person name="Yang K.Y."/>
            <person name="Li J."/>
            <person name="Li M."/>
            <person name="Law P.T.W."/>
            <person name="Wu Y.L."/>
            <person name="Cai Z.L."/>
            <person name="Qin H."/>
            <person name="Bao Y."/>
            <person name="Leung R.K.K."/>
            <person name="Ng P.K.S."/>
            <person name="Zou J."/>
            <person name="Zhong X.J."/>
            <person name="Ran P.X."/>
            <person name="Zhong N.S."/>
            <person name="Liu Z.G."/>
            <person name="Tsui S.K.W."/>
        </authorList>
    </citation>
    <scope>NUCLEOTIDE SEQUENCE</scope>
    <source>
        <strain evidence="1">Derf</strain>
        <tissue evidence="1">Whole organism</tissue>
    </source>
</reference>